<organism evidence="2 3">
    <name type="scientific">Acinetobacter towneri</name>
    <dbReference type="NCBI Taxonomy" id="202956"/>
    <lineage>
        <taxon>Bacteria</taxon>
        <taxon>Pseudomonadati</taxon>
        <taxon>Pseudomonadota</taxon>
        <taxon>Gammaproteobacteria</taxon>
        <taxon>Moraxellales</taxon>
        <taxon>Moraxellaceae</taxon>
        <taxon>Acinetobacter</taxon>
    </lineage>
</organism>
<evidence type="ECO:0000313" key="2">
    <source>
        <dbReference type="EMBL" id="QGM27701.1"/>
    </source>
</evidence>
<accession>A0AAP9GUY5</accession>
<reference evidence="3" key="1">
    <citation type="submission" date="2019-11" db="EMBL/GenBank/DDBJ databases">
        <title>Escherichia coli 1916D6.</title>
        <authorList>
            <person name="Yao H."/>
            <person name="Du X."/>
            <person name="Yu R."/>
            <person name="Li A."/>
        </authorList>
    </citation>
    <scope>NUCLEOTIDE SEQUENCE [LARGE SCALE GENOMIC DNA]</scope>
    <source>
        <strain evidence="3">19110F47</strain>
    </source>
</reference>
<evidence type="ECO:0000256" key="1">
    <source>
        <dbReference type="SAM" id="Phobius"/>
    </source>
</evidence>
<dbReference type="EMBL" id="CP046045">
    <property type="protein sequence ID" value="QGM27701.1"/>
    <property type="molecule type" value="Genomic_DNA"/>
</dbReference>
<sequence>MHNAIQKTIQFISQLKLEQIYNIVVLSIIFIILTLASVALYRPVGVQQFQNVERLSQQSMYANTQDMAVHLLNQRPIRYVYYLKLMQAHQMEQDRAQQLPALVQE</sequence>
<dbReference type="Proteomes" id="UP000405075">
    <property type="component" value="Chromosome"/>
</dbReference>
<gene>
    <name evidence="2" type="ORF">GJD93_08425</name>
</gene>
<keyword evidence="1" id="KW-0472">Membrane</keyword>
<feature type="transmembrane region" description="Helical" evidence="1">
    <location>
        <begin position="20"/>
        <end position="41"/>
    </location>
</feature>
<keyword evidence="1" id="KW-0812">Transmembrane</keyword>
<protein>
    <submittedName>
        <fullName evidence="2">Uncharacterized protein</fullName>
    </submittedName>
</protein>
<proteinExistence type="predicted"/>
<dbReference type="RefSeq" id="WP_154320764.1">
    <property type="nucleotide sequence ID" value="NZ_CP046045.1"/>
</dbReference>
<evidence type="ECO:0000313" key="3">
    <source>
        <dbReference type="Proteomes" id="UP000405075"/>
    </source>
</evidence>
<dbReference type="AlphaFoldDB" id="A0AAP9GUY5"/>
<keyword evidence="1" id="KW-1133">Transmembrane helix</keyword>
<name>A0AAP9GUY5_9GAMM</name>